<comment type="cofactor">
    <cofactor evidence="6">
        <name>a divalent metal cation</name>
        <dbReference type="ChEBI" id="CHEBI:60240"/>
    </cofactor>
</comment>
<dbReference type="GO" id="GO:0051287">
    <property type="term" value="F:NAD binding"/>
    <property type="evidence" value="ECO:0007669"/>
    <property type="project" value="UniProtKB-ARBA"/>
</dbReference>
<keyword evidence="6" id="KW-0963">Cytoplasm</keyword>
<evidence type="ECO:0000256" key="4">
    <source>
        <dbReference type="ARBA" id="ARBA00023027"/>
    </source>
</evidence>
<dbReference type="HAMAP" id="MF_00361">
    <property type="entry name" value="NAD_kinase"/>
    <property type="match status" value="1"/>
</dbReference>
<keyword evidence="6" id="KW-0067">ATP-binding</keyword>
<dbReference type="GO" id="GO:0005524">
    <property type="term" value="F:ATP binding"/>
    <property type="evidence" value="ECO:0007669"/>
    <property type="project" value="UniProtKB-KW"/>
</dbReference>
<accession>A0A0U1L323</accession>
<evidence type="ECO:0000256" key="6">
    <source>
        <dbReference type="HAMAP-Rule" id="MF_00361"/>
    </source>
</evidence>
<dbReference type="PANTHER" id="PTHR20275:SF0">
    <property type="entry name" value="NAD KINASE"/>
    <property type="match status" value="1"/>
</dbReference>
<dbReference type="GO" id="GO:0046872">
    <property type="term" value="F:metal ion binding"/>
    <property type="evidence" value="ECO:0007669"/>
    <property type="project" value="UniProtKB-UniRule"/>
</dbReference>
<gene>
    <name evidence="6" type="primary">nadK</name>
    <name evidence="7" type="ORF">SpAn4DRAFT_0530</name>
</gene>
<comment type="subcellular location">
    <subcellularLocation>
        <location evidence="6">Cytoplasm</location>
    </subcellularLocation>
</comment>
<dbReference type="InterPro" id="IPR017437">
    <property type="entry name" value="ATP-NAD_kinase_PpnK-typ_C"/>
</dbReference>
<keyword evidence="3 6" id="KW-0521">NADP</keyword>
<dbReference type="Proteomes" id="UP000049855">
    <property type="component" value="Unassembled WGS sequence"/>
</dbReference>
<dbReference type="SUPFAM" id="SSF111331">
    <property type="entry name" value="NAD kinase/diacylglycerol kinase-like"/>
    <property type="match status" value="1"/>
</dbReference>
<evidence type="ECO:0000313" key="7">
    <source>
        <dbReference type="EMBL" id="CQR74068.1"/>
    </source>
</evidence>
<organism evidence="7 8">
    <name type="scientific">Sporomusa ovata</name>
    <dbReference type="NCBI Taxonomy" id="2378"/>
    <lineage>
        <taxon>Bacteria</taxon>
        <taxon>Bacillati</taxon>
        <taxon>Bacillota</taxon>
        <taxon>Negativicutes</taxon>
        <taxon>Selenomonadales</taxon>
        <taxon>Sporomusaceae</taxon>
        <taxon>Sporomusa</taxon>
    </lineage>
</organism>
<protein>
    <recommendedName>
        <fullName evidence="6">NAD kinase</fullName>
        <ecNumber evidence="6">2.7.1.23</ecNumber>
    </recommendedName>
    <alternativeName>
        <fullName evidence="6">ATP-dependent NAD kinase</fullName>
    </alternativeName>
</protein>
<keyword evidence="4 6" id="KW-0520">NAD</keyword>
<dbReference type="EMBL" id="CTRP01000014">
    <property type="protein sequence ID" value="CQR74068.1"/>
    <property type="molecule type" value="Genomic_DNA"/>
</dbReference>
<evidence type="ECO:0000256" key="2">
    <source>
        <dbReference type="ARBA" id="ARBA00022777"/>
    </source>
</evidence>
<comment type="similarity">
    <text evidence="6">Belongs to the NAD kinase family.</text>
</comment>
<feature type="binding site" evidence="6">
    <location>
        <begin position="183"/>
        <end position="188"/>
    </location>
    <ligand>
        <name>NAD(+)</name>
        <dbReference type="ChEBI" id="CHEBI:57540"/>
    </ligand>
</feature>
<dbReference type="Gene3D" id="3.40.50.10330">
    <property type="entry name" value="Probable inorganic polyphosphate/atp-NAD kinase, domain 1"/>
    <property type="match status" value="1"/>
</dbReference>
<keyword evidence="1 6" id="KW-0808">Transferase</keyword>
<dbReference type="Gene3D" id="2.60.200.30">
    <property type="entry name" value="Probable inorganic polyphosphate/atp-NAD kinase, domain 2"/>
    <property type="match status" value="1"/>
</dbReference>
<feature type="binding site" evidence="6">
    <location>
        <position position="172"/>
    </location>
    <ligand>
        <name>NAD(+)</name>
        <dbReference type="ChEBI" id="CHEBI:57540"/>
    </ligand>
</feature>
<dbReference type="RefSeq" id="WP_021170070.1">
    <property type="nucleotide sequence ID" value="NZ_CTRP01000014.1"/>
</dbReference>
<comment type="caution">
    <text evidence="6">Lacks conserved residue(s) required for the propagation of feature annotation.</text>
</comment>
<dbReference type="GO" id="GO:0006741">
    <property type="term" value="P:NADP+ biosynthetic process"/>
    <property type="evidence" value="ECO:0007669"/>
    <property type="project" value="UniProtKB-UniRule"/>
</dbReference>
<reference evidence="8" key="1">
    <citation type="submission" date="2015-03" db="EMBL/GenBank/DDBJ databases">
        <authorList>
            <person name="Nijsse Bart"/>
        </authorList>
    </citation>
    <scope>NUCLEOTIDE SEQUENCE [LARGE SCALE GENOMIC DNA]</scope>
</reference>
<dbReference type="AlphaFoldDB" id="A0A0U1L323"/>
<name>A0A0U1L323_9FIRM</name>
<feature type="binding site" evidence="6">
    <location>
        <position position="153"/>
    </location>
    <ligand>
        <name>NAD(+)</name>
        <dbReference type="ChEBI" id="CHEBI:57540"/>
    </ligand>
</feature>
<keyword evidence="6" id="KW-0547">Nucleotide-binding</keyword>
<feature type="active site" description="Proton acceptor" evidence="6">
    <location>
        <position position="68"/>
    </location>
</feature>
<feature type="binding site" evidence="6">
    <location>
        <begin position="142"/>
        <end position="143"/>
    </location>
    <ligand>
        <name>NAD(+)</name>
        <dbReference type="ChEBI" id="CHEBI:57540"/>
    </ligand>
</feature>
<comment type="catalytic activity">
    <reaction evidence="5 6">
        <text>NAD(+) + ATP = ADP + NADP(+) + H(+)</text>
        <dbReference type="Rhea" id="RHEA:18629"/>
        <dbReference type="ChEBI" id="CHEBI:15378"/>
        <dbReference type="ChEBI" id="CHEBI:30616"/>
        <dbReference type="ChEBI" id="CHEBI:57540"/>
        <dbReference type="ChEBI" id="CHEBI:58349"/>
        <dbReference type="ChEBI" id="CHEBI:456216"/>
        <dbReference type="EC" id="2.7.1.23"/>
    </reaction>
</comment>
<keyword evidence="2 6" id="KW-0418">Kinase</keyword>
<dbReference type="InterPro" id="IPR016064">
    <property type="entry name" value="NAD/diacylglycerol_kinase_sf"/>
</dbReference>
<comment type="function">
    <text evidence="6">Involved in the regulation of the intracellular balance of NAD and NADP, and is a key enzyme in the biosynthesis of NADP. Catalyzes specifically the phosphorylation on 2'-hydroxyl of the adenosine moiety of NAD to yield NADP.</text>
</comment>
<dbReference type="GO" id="GO:0019674">
    <property type="term" value="P:NAD+ metabolic process"/>
    <property type="evidence" value="ECO:0007669"/>
    <property type="project" value="InterPro"/>
</dbReference>
<evidence type="ECO:0000256" key="1">
    <source>
        <dbReference type="ARBA" id="ARBA00022679"/>
    </source>
</evidence>
<dbReference type="InterPro" id="IPR017438">
    <property type="entry name" value="ATP-NAD_kinase_N"/>
</dbReference>
<evidence type="ECO:0000256" key="5">
    <source>
        <dbReference type="ARBA" id="ARBA00047925"/>
    </source>
</evidence>
<evidence type="ECO:0000256" key="3">
    <source>
        <dbReference type="ARBA" id="ARBA00022857"/>
    </source>
</evidence>
<dbReference type="EC" id="2.7.1.23" evidence="6"/>
<keyword evidence="8" id="KW-1185">Reference proteome</keyword>
<dbReference type="InterPro" id="IPR002504">
    <property type="entry name" value="NADK"/>
</dbReference>
<sequence length="289" mass="31860">MLTVGLFPNTKKQSITTVLGWIVQYFKERNVKVVLPEDAAQKLNCMHLAGKLECMKNEITFGITLGGDGTLLNTAREIAPVGIPVCGINMGNLGFLTEIELPELSVALDRLVKGDYYIEERLMLDAVVIRNGSPIYISPALNDVVVAKGGFSRMIKLKLFIDDELTAEYPADGLIIATSTGSTGYSLSSGGPIINPELKVIVITPICPHTLHSRALVISEQEEIKLRMQATHDDIVLTVDGQTVYSLRPDDIVVVRRSAFRARFIKFTGKSYYETLRTKLRRGDRDGSC</sequence>
<dbReference type="GO" id="GO:0005737">
    <property type="term" value="C:cytoplasm"/>
    <property type="evidence" value="ECO:0007669"/>
    <property type="project" value="UniProtKB-SubCell"/>
</dbReference>
<proteinExistence type="inferred from homology"/>
<dbReference type="Pfam" id="PF01513">
    <property type="entry name" value="NAD_kinase"/>
    <property type="match status" value="1"/>
</dbReference>
<dbReference type="Pfam" id="PF20143">
    <property type="entry name" value="NAD_kinase_C"/>
    <property type="match status" value="1"/>
</dbReference>
<dbReference type="GO" id="GO:0003951">
    <property type="term" value="F:NAD+ kinase activity"/>
    <property type="evidence" value="ECO:0007669"/>
    <property type="project" value="UniProtKB-UniRule"/>
</dbReference>
<evidence type="ECO:0000313" key="8">
    <source>
        <dbReference type="Proteomes" id="UP000049855"/>
    </source>
</evidence>
<feature type="binding site" evidence="6">
    <location>
        <begin position="68"/>
        <end position="69"/>
    </location>
    <ligand>
        <name>NAD(+)</name>
        <dbReference type="ChEBI" id="CHEBI:57540"/>
    </ligand>
</feature>
<dbReference type="PANTHER" id="PTHR20275">
    <property type="entry name" value="NAD KINASE"/>
    <property type="match status" value="1"/>
</dbReference>
<feature type="binding site" evidence="6">
    <location>
        <position position="242"/>
    </location>
    <ligand>
        <name>NAD(+)</name>
        <dbReference type="ChEBI" id="CHEBI:57540"/>
    </ligand>
</feature>